<evidence type="ECO:0000256" key="1">
    <source>
        <dbReference type="ARBA" id="ARBA00021390"/>
    </source>
</evidence>
<evidence type="ECO:0000313" key="9">
    <source>
        <dbReference type="Proteomes" id="UP001055149"/>
    </source>
</evidence>
<dbReference type="Pfam" id="PF08220">
    <property type="entry name" value="HTH_DeoR"/>
    <property type="match status" value="1"/>
</dbReference>
<dbReference type="Pfam" id="PF00455">
    <property type="entry name" value="DeoRC"/>
    <property type="match status" value="1"/>
</dbReference>
<dbReference type="PROSITE" id="PS00894">
    <property type="entry name" value="HTH_DEOR_1"/>
    <property type="match status" value="1"/>
</dbReference>
<dbReference type="PRINTS" id="PR00037">
    <property type="entry name" value="HTHLACR"/>
</dbReference>
<dbReference type="SMART" id="SM00420">
    <property type="entry name" value="HTH_DEOR"/>
    <property type="match status" value="1"/>
</dbReference>
<reference evidence="8" key="1">
    <citation type="journal article" date="2022" name="Int. J. Syst. Evol. Microbiol.">
        <title>A novel species of lactic acid bacteria, Ligilactobacillus pabuli sp. nov., isolated from alfalfa silage.</title>
        <authorList>
            <person name="Tohno M."/>
            <person name="Tanizawa Y."/>
            <person name="Sawada H."/>
            <person name="Sakamoto M."/>
            <person name="Ohkuma M."/>
            <person name="Kobayashi H."/>
        </authorList>
    </citation>
    <scope>NUCLEOTIDE SEQUENCE</scope>
    <source>
        <strain evidence="8">AF129</strain>
    </source>
</reference>
<accession>A0ABQ5JMJ6</accession>
<dbReference type="PANTHER" id="PTHR30363:SF4">
    <property type="entry name" value="GLYCEROL-3-PHOSPHATE REGULON REPRESSOR"/>
    <property type="match status" value="1"/>
</dbReference>
<evidence type="ECO:0000256" key="3">
    <source>
        <dbReference type="ARBA" id="ARBA00023015"/>
    </source>
</evidence>
<keyword evidence="5" id="KW-0804">Transcription</keyword>
<dbReference type="SUPFAM" id="SSF46785">
    <property type="entry name" value="Winged helix' DNA-binding domain"/>
    <property type="match status" value="1"/>
</dbReference>
<sequence>MLKRERLQTIQELVQKHGIITVKDLIDQLDVSDMTIRRDLDELAASGKLVRVHGGAQSIDSSENNELTHLEKKEIHLIEKQQIAKRAAKLIEEGDTIYIGPGTTQELIERYLPTMSSLRVVTNSLPIFQSWKSKKNIDLILVGGNYRHRSGAFIGGLANDTLAELKFNKAFVGVNGIHNESMMTANTEEGTSQSVALNNAKEKIVLADQFKINRDDFYQFYNLYDVDRLITNPQLPADILAHYQQFTQVILAGEKN</sequence>
<keyword evidence="4" id="KW-0238">DNA-binding</keyword>
<evidence type="ECO:0000256" key="5">
    <source>
        <dbReference type="ARBA" id="ARBA00023163"/>
    </source>
</evidence>
<feature type="domain" description="HTH deoR-type" evidence="7">
    <location>
        <begin position="3"/>
        <end position="58"/>
    </location>
</feature>
<dbReference type="InterPro" id="IPR001034">
    <property type="entry name" value="DeoR_HTH"/>
</dbReference>
<evidence type="ECO:0000256" key="2">
    <source>
        <dbReference type="ARBA" id="ARBA00022491"/>
    </source>
</evidence>
<name>A0ABQ5JMJ6_9LACO</name>
<dbReference type="InterPro" id="IPR018356">
    <property type="entry name" value="Tscrpt_reg_HTH_DeoR_CS"/>
</dbReference>
<dbReference type="Proteomes" id="UP001055149">
    <property type="component" value="Unassembled WGS sequence"/>
</dbReference>
<dbReference type="InterPro" id="IPR037171">
    <property type="entry name" value="NagB/RpiA_transferase-like"/>
</dbReference>
<dbReference type="InterPro" id="IPR050313">
    <property type="entry name" value="Carb_Metab_HTH_regulators"/>
</dbReference>
<dbReference type="InterPro" id="IPR036388">
    <property type="entry name" value="WH-like_DNA-bd_sf"/>
</dbReference>
<evidence type="ECO:0000313" key="8">
    <source>
        <dbReference type="EMBL" id="GKS82199.1"/>
    </source>
</evidence>
<keyword evidence="9" id="KW-1185">Reference proteome</keyword>
<keyword evidence="2" id="KW-0678">Repressor</keyword>
<protein>
    <recommendedName>
        <fullName evidence="1">Lactose phosphotransferase system repressor</fullName>
    </recommendedName>
</protein>
<dbReference type="PANTHER" id="PTHR30363">
    <property type="entry name" value="HTH-TYPE TRANSCRIPTIONAL REGULATOR SRLR-RELATED"/>
    <property type="match status" value="1"/>
</dbReference>
<keyword evidence="3" id="KW-0805">Transcription regulation</keyword>
<comment type="caution">
    <text evidence="8">The sequence shown here is derived from an EMBL/GenBank/DDBJ whole genome shotgun (WGS) entry which is preliminary data.</text>
</comment>
<dbReference type="Gene3D" id="1.10.10.10">
    <property type="entry name" value="Winged helix-like DNA-binding domain superfamily/Winged helix DNA-binding domain"/>
    <property type="match status" value="1"/>
</dbReference>
<dbReference type="InterPro" id="IPR014036">
    <property type="entry name" value="DeoR-like_C"/>
</dbReference>
<evidence type="ECO:0000256" key="6">
    <source>
        <dbReference type="ARBA" id="ARBA00024937"/>
    </source>
</evidence>
<dbReference type="SUPFAM" id="SSF100950">
    <property type="entry name" value="NagB/RpiA/CoA transferase-like"/>
    <property type="match status" value="1"/>
</dbReference>
<evidence type="ECO:0000256" key="4">
    <source>
        <dbReference type="ARBA" id="ARBA00023125"/>
    </source>
</evidence>
<dbReference type="PROSITE" id="PS51000">
    <property type="entry name" value="HTH_DEOR_2"/>
    <property type="match status" value="1"/>
</dbReference>
<dbReference type="EMBL" id="BQXH01000021">
    <property type="protein sequence ID" value="GKS82199.1"/>
    <property type="molecule type" value="Genomic_DNA"/>
</dbReference>
<organism evidence="8 9">
    <name type="scientific">Ligilactobacillus pabuli</name>
    <dbReference type="NCBI Taxonomy" id="2886039"/>
    <lineage>
        <taxon>Bacteria</taxon>
        <taxon>Bacillati</taxon>
        <taxon>Bacillota</taxon>
        <taxon>Bacilli</taxon>
        <taxon>Lactobacillales</taxon>
        <taxon>Lactobacillaceae</taxon>
        <taxon>Ligilactobacillus</taxon>
    </lineage>
</organism>
<dbReference type="InterPro" id="IPR036390">
    <property type="entry name" value="WH_DNA-bd_sf"/>
</dbReference>
<evidence type="ECO:0000259" key="7">
    <source>
        <dbReference type="PROSITE" id="PS51000"/>
    </source>
</evidence>
<gene>
    <name evidence="8" type="primary">lacR_2</name>
    <name evidence="8" type="ORF">LPAF129_18850</name>
</gene>
<proteinExistence type="predicted"/>
<comment type="function">
    <text evidence="6">Repressor of the lactose catabolism operon. Galactose-6-phosphate is the inducer.</text>
</comment>
<dbReference type="SMART" id="SM01134">
    <property type="entry name" value="DeoRC"/>
    <property type="match status" value="1"/>
</dbReference>
<dbReference type="Gene3D" id="3.40.50.1360">
    <property type="match status" value="1"/>
</dbReference>
<dbReference type="RefSeq" id="WP_244056564.1">
    <property type="nucleotide sequence ID" value="NZ_BQXH01000021.1"/>
</dbReference>